<dbReference type="PANTHER" id="PTHR37825">
    <property type="entry name" value="TRNA(MET) CYTIDINE ACETATE LIGASE"/>
    <property type="match status" value="1"/>
</dbReference>
<feature type="binding site" evidence="3">
    <location>
        <begin position="7"/>
        <end position="20"/>
    </location>
    <ligand>
        <name>ATP</name>
        <dbReference type="ChEBI" id="CHEBI:30616"/>
    </ligand>
</feature>
<dbReference type="Pfam" id="PF05636">
    <property type="entry name" value="HIGH_NTase1"/>
    <property type="match status" value="1"/>
</dbReference>
<dbReference type="GO" id="GO:0016879">
    <property type="term" value="F:ligase activity, forming carbon-nitrogen bonds"/>
    <property type="evidence" value="ECO:0007669"/>
    <property type="project" value="UniProtKB-UniRule"/>
</dbReference>
<dbReference type="InterPro" id="IPR008513">
    <property type="entry name" value="tRNA(Met)_cyd_acetate_ligase"/>
</dbReference>
<comment type="caution">
    <text evidence="4">The sequence shown here is derived from an EMBL/GenBank/DDBJ whole genome shotgun (WGS) entry which is preliminary data.</text>
</comment>
<dbReference type="GO" id="GO:0000049">
    <property type="term" value="F:tRNA binding"/>
    <property type="evidence" value="ECO:0007669"/>
    <property type="project" value="UniProtKB-KW"/>
</dbReference>
<keyword evidence="3" id="KW-0963">Cytoplasm</keyword>
<dbReference type="InterPro" id="IPR014729">
    <property type="entry name" value="Rossmann-like_a/b/a_fold"/>
</dbReference>
<keyword evidence="2 3" id="KW-0819">tRNA processing</keyword>
<evidence type="ECO:0000256" key="2">
    <source>
        <dbReference type="ARBA" id="ARBA00022694"/>
    </source>
</evidence>
<dbReference type="GO" id="GO:0016740">
    <property type="term" value="F:transferase activity"/>
    <property type="evidence" value="ECO:0007669"/>
    <property type="project" value="UniProtKB-KW"/>
</dbReference>
<evidence type="ECO:0000313" key="5">
    <source>
        <dbReference type="Proteomes" id="UP000192813"/>
    </source>
</evidence>
<dbReference type="RefSeq" id="WP_083067744.1">
    <property type="nucleotide sequence ID" value="NZ_NBTM02000001.1"/>
</dbReference>
<feature type="binding site" evidence="3">
    <location>
        <position position="101"/>
    </location>
    <ligand>
        <name>ATP</name>
        <dbReference type="ChEBI" id="CHEBI:30616"/>
    </ligand>
</feature>
<name>A0A2J9PKV2_9LACT</name>
<organism evidence="4 5">
    <name type="scientific">Aerococcus viridans</name>
    <dbReference type="NCBI Taxonomy" id="1377"/>
    <lineage>
        <taxon>Bacteria</taxon>
        <taxon>Bacillati</taxon>
        <taxon>Bacillota</taxon>
        <taxon>Bacilli</taxon>
        <taxon>Lactobacillales</taxon>
        <taxon>Aerococcaceae</taxon>
        <taxon>Aerococcus</taxon>
    </lineage>
</organism>
<feature type="binding site" evidence="3">
    <location>
        <position position="169"/>
    </location>
    <ligand>
        <name>ATP</name>
        <dbReference type="ChEBI" id="CHEBI:30616"/>
    </ligand>
</feature>
<keyword evidence="3" id="KW-0694">RNA-binding</keyword>
<comment type="function">
    <text evidence="3">Catalyzes the formation of N(4)-acetylcytidine (ac(4)C) at the wobble position of elongator tRNA(Met), using acetate and ATP as substrates. First activates an acetate ion to form acetyladenylate (Ac-AMP) and then transfers the acetyl group to tRNA to form ac(4)C34.</text>
</comment>
<dbReference type="Proteomes" id="UP000192813">
    <property type="component" value="Unassembled WGS sequence"/>
</dbReference>
<comment type="similarity">
    <text evidence="3">Belongs to the TmcAL family.</text>
</comment>
<comment type="catalytic activity">
    <reaction evidence="3">
        <text>cytidine(34) in elongator tRNA(Met) + acetate + ATP = N(4)-acetylcytidine(34) in elongator tRNA(Met) + AMP + diphosphate</text>
        <dbReference type="Rhea" id="RHEA:58144"/>
        <dbReference type="Rhea" id="RHEA-COMP:10693"/>
        <dbReference type="Rhea" id="RHEA-COMP:10694"/>
        <dbReference type="ChEBI" id="CHEBI:30089"/>
        <dbReference type="ChEBI" id="CHEBI:30616"/>
        <dbReference type="ChEBI" id="CHEBI:33019"/>
        <dbReference type="ChEBI" id="CHEBI:74900"/>
        <dbReference type="ChEBI" id="CHEBI:82748"/>
        <dbReference type="ChEBI" id="CHEBI:456215"/>
    </reaction>
</comment>
<keyword evidence="3" id="KW-0820">tRNA-binding</keyword>
<evidence type="ECO:0000256" key="3">
    <source>
        <dbReference type="HAMAP-Rule" id="MF_01539"/>
    </source>
</evidence>
<keyword evidence="3" id="KW-0547">Nucleotide-binding</keyword>
<comment type="subcellular location">
    <subcellularLocation>
        <location evidence="3">Cytoplasm</location>
    </subcellularLocation>
</comment>
<dbReference type="GO" id="GO:0005737">
    <property type="term" value="C:cytoplasm"/>
    <property type="evidence" value="ECO:0007669"/>
    <property type="project" value="UniProtKB-SubCell"/>
</dbReference>
<accession>A0A2J9PKV2</accession>
<dbReference type="GO" id="GO:0006400">
    <property type="term" value="P:tRNA modification"/>
    <property type="evidence" value="ECO:0007669"/>
    <property type="project" value="UniProtKB-UniRule"/>
</dbReference>
<dbReference type="PANTHER" id="PTHR37825:SF1">
    <property type="entry name" value="TRNA(MET) CYTIDINE ACETATE LIGASE"/>
    <property type="match status" value="1"/>
</dbReference>
<dbReference type="EMBL" id="NBTM02000001">
    <property type="protein sequence ID" value="PNL90983.1"/>
    <property type="molecule type" value="Genomic_DNA"/>
</dbReference>
<dbReference type="GO" id="GO:0005524">
    <property type="term" value="F:ATP binding"/>
    <property type="evidence" value="ECO:0007669"/>
    <property type="project" value="UniProtKB-KW"/>
</dbReference>
<feature type="binding site" evidence="3">
    <location>
        <position position="194"/>
    </location>
    <ligand>
        <name>ATP</name>
        <dbReference type="ChEBI" id="CHEBI:30616"/>
    </ligand>
</feature>
<keyword evidence="3" id="KW-0067">ATP-binding</keyword>
<reference evidence="5" key="1">
    <citation type="submission" date="2017-12" db="EMBL/GenBank/DDBJ databases">
        <title>FDA dAtabase for Regulatory Grade micrObial Sequences (FDA-ARGOS): Supporting development and validation of Infectious Disease Dx tests.</title>
        <authorList>
            <person name="Hoffmann M."/>
            <person name="Allard M."/>
            <person name="Evans P."/>
            <person name="Brown E."/>
            <person name="Tallon L."/>
            <person name="Sadzewicz L."/>
            <person name="Sengamalay N."/>
            <person name="Ott S."/>
            <person name="Godinez A."/>
            <person name="Nagaraj S."/>
            <person name="Vavikolanu K."/>
            <person name="Aluvathingal J."/>
            <person name="Nadendla S."/>
            <person name="Sichtig H."/>
        </authorList>
    </citation>
    <scope>NUCLEOTIDE SEQUENCE [LARGE SCALE GENOMIC DNA]</scope>
    <source>
        <strain evidence="5">FDAARGOS_249</strain>
    </source>
</reference>
<comment type="caution">
    <text evidence="3">Lacks conserved residue(s) required for the propagation of feature annotation.</text>
</comment>
<keyword evidence="1 3" id="KW-0436">Ligase</keyword>
<dbReference type="AlphaFoldDB" id="A0A2J9PKV2"/>
<sequence length="423" mass="47568">MQAVGIIAEWHPFHNGHAYQIKKAKDQAKADLVIGVMSGNYVQRGEPSLVSKWARAAVALENGCDLVVELPFWFATQPADYFAEGGVKALAALGASAFSFGVEDDHFSDYEQLAKWMVAHPDQVTEADQYVENLDNRSFAEKRIAAIQNLQATHLEIADLKINFKENANTLLAFAYAKVNAQLQTPLKMVPVKRVGDNHRLNALNEGQLDQGTSLYTSGSAIRHYLFSKDLKGLKDSNELEKMVPSDMVEALCEAIEADQLVSWTDLFPYLRYRLLTASNAELGAIYQMVGGMENRMVEAIKQADNFSDFVDRVKNRNWSANRVQRTALMVALNIKKDEMQAVLSPSHRQPLMLLGATEKGRAYLKTVKADLSGADSLWQLVSRVDQTSEENWPMWLKVDRMYEILKPQIDKQNFNHPPIFTK</sequence>
<gene>
    <name evidence="3" type="primary">tmcAL</name>
    <name evidence="4" type="ORF">A6J77_001450</name>
</gene>
<proteinExistence type="inferred from homology"/>
<dbReference type="SUPFAM" id="SSF52374">
    <property type="entry name" value="Nucleotidylyl transferase"/>
    <property type="match status" value="1"/>
</dbReference>
<keyword evidence="4" id="KW-0808">Transferase</keyword>
<evidence type="ECO:0000256" key="1">
    <source>
        <dbReference type="ARBA" id="ARBA00022598"/>
    </source>
</evidence>
<dbReference type="Gene3D" id="3.40.50.620">
    <property type="entry name" value="HUPs"/>
    <property type="match status" value="1"/>
</dbReference>
<protein>
    <recommendedName>
        <fullName evidence="3">tRNA(Met) cytidine acetate ligase</fullName>
        <ecNumber evidence="3">6.3.4.-</ecNumber>
    </recommendedName>
</protein>
<dbReference type="EC" id="6.3.4.-" evidence="3"/>
<evidence type="ECO:0000313" key="4">
    <source>
        <dbReference type="EMBL" id="PNL90983.1"/>
    </source>
</evidence>
<dbReference type="HAMAP" id="MF_01539">
    <property type="entry name" value="TmcAL"/>
    <property type="match status" value="1"/>
</dbReference>